<evidence type="ECO:0000256" key="1">
    <source>
        <dbReference type="SAM" id="MobiDB-lite"/>
    </source>
</evidence>
<protein>
    <submittedName>
        <fullName evidence="2">Uncharacterized protein</fullName>
    </submittedName>
</protein>
<evidence type="ECO:0000313" key="3">
    <source>
        <dbReference type="Proteomes" id="UP000030653"/>
    </source>
</evidence>
<keyword evidence="3" id="KW-1185">Reference proteome</keyword>
<evidence type="ECO:0000313" key="2">
    <source>
        <dbReference type="EMBL" id="EJT99057.1"/>
    </source>
</evidence>
<proteinExistence type="predicted"/>
<dbReference type="Proteomes" id="UP000030653">
    <property type="component" value="Unassembled WGS sequence"/>
</dbReference>
<reference evidence="2 3" key="1">
    <citation type="journal article" date="2012" name="Science">
        <title>The Paleozoic origin of enzymatic lignin decomposition reconstructed from 31 fungal genomes.</title>
        <authorList>
            <person name="Floudas D."/>
            <person name="Binder M."/>
            <person name="Riley R."/>
            <person name="Barry K."/>
            <person name="Blanchette R.A."/>
            <person name="Henrissat B."/>
            <person name="Martinez A.T."/>
            <person name="Otillar R."/>
            <person name="Spatafora J.W."/>
            <person name="Yadav J.S."/>
            <person name="Aerts A."/>
            <person name="Benoit I."/>
            <person name="Boyd A."/>
            <person name="Carlson A."/>
            <person name="Copeland A."/>
            <person name="Coutinho P.M."/>
            <person name="de Vries R.P."/>
            <person name="Ferreira P."/>
            <person name="Findley K."/>
            <person name="Foster B."/>
            <person name="Gaskell J."/>
            <person name="Glotzer D."/>
            <person name="Gorecki P."/>
            <person name="Heitman J."/>
            <person name="Hesse C."/>
            <person name="Hori C."/>
            <person name="Igarashi K."/>
            <person name="Jurgens J.A."/>
            <person name="Kallen N."/>
            <person name="Kersten P."/>
            <person name="Kohler A."/>
            <person name="Kuees U."/>
            <person name="Kumar T.K.A."/>
            <person name="Kuo A."/>
            <person name="LaButti K."/>
            <person name="Larrondo L.F."/>
            <person name="Lindquist E."/>
            <person name="Ling A."/>
            <person name="Lombard V."/>
            <person name="Lucas S."/>
            <person name="Lundell T."/>
            <person name="Martin R."/>
            <person name="McLaughlin D.J."/>
            <person name="Morgenstern I."/>
            <person name="Morin E."/>
            <person name="Murat C."/>
            <person name="Nagy L.G."/>
            <person name="Nolan M."/>
            <person name="Ohm R.A."/>
            <person name="Patyshakuliyeva A."/>
            <person name="Rokas A."/>
            <person name="Ruiz-Duenas F.J."/>
            <person name="Sabat G."/>
            <person name="Salamov A."/>
            <person name="Samejima M."/>
            <person name="Schmutz J."/>
            <person name="Slot J.C."/>
            <person name="St John F."/>
            <person name="Stenlid J."/>
            <person name="Sun H."/>
            <person name="Sun S."/>
            <person name="Syed K."/>
            <person name="Tsang A."/>
            <person name="Wiebenga A."/>
            <person name="Young D."/>
            <person name="Pisabarro A."/>
            <person name="Eastwood D.C."/>
            <person name="Martin F."/>
            <person name="Cullen D."/>
            <person name="Grigoriev I.V."/>
            <person name="Hibbett D.S."/>
        </authorList>
    </citation>
    <scope>NUCLEOTIDE SEQUENCE [LARGE SCALE GENOMIC DNA]</scope>
    <source>
        <strain evidence="2 3">DJM-731 SS1</strain>
    </source>
</reference>
<feature type="region of interest" description="Disordered" evidence="1">
    <location>
        <begin position="1"/>
        <end position="51"/>
    </location>
</feature>
<feature type="compositionally biased region" description="Polar residues" evidence="1">
    <location>
        <begin position="1"/>
        <end position="10"/>
    </location>
</feature>
<dbReference type="AlphaFoldDB" id="M5G5M1"/>
<accession>M5G5M1</accession>
<name>M5G5M1_DACPD</name>
<gene>
    <name evidence="2" type="ORF">DACRYDRAFT_24135</name>
</gene>
<dbReference type="HOGENOM" id="CLU_3106298_0_0_1"/>
<dbReference type="EMBL" id="JH795871">
    <property type="protein sequence ID" value="EJT99057.1"/>
    <property type="molecule type" value="Genomic_DNA"/>
</dbReference>
<dbReference type="RefSeq" id="XP_040625955.1">
    <property type="nucleotide sequence ID" value="XM_040773562.1"/>
</dbReference>
<organism evidence="2 3">
    <name type="scientific">Dacryopinax primogenitus (strain DJM 731)</name>
    <name type="common">Brown rot fungus</name>
    <dbReference type="NCBI Taxonomy" id="1858805"/>
    <lineage>
        <taxon>Eukaryota</taxon>
        <taxon>Fungi</taxon>
        <taxon>Dikarya</taxon>
        <taxon>Basidiomycota</taxon>
        <taxon>Agaricomycotina</taxon>
        <taxon>Dacrymycetes</taxon>
        <taxon>Dacrymycetales</taxon>
        <taxon>Dacrymycetaceae</taxon>
        <taxon>Dacryopinax</taxon>
    </lineage>
</organism>
<sequence>MLSLTSLDTNTRPRKAQQEQQHIFLPRLAPGGPNRRGKSPGSTGQAEEEEA</sequence>
<dbReference type="GeneID" id="63688624"/>